<dbReference type="GO" id="GO:0030337">
    <property type="term" value="F:DNA polymerase processivity factor activity"/>
    <property type="evidence" value="ECO:0000318"/>
    <property type="project" value="GO_Central"/>
</dbReference>
<sequence length="167" mass="19429">MIIGYNDDFFYFRIVKKNGSVSNFRIPEIYTDFKEKNTISNSIDYQCEILLQSNILLDICNEFKAFKEETLIIQTDRTSVAFKIKDPLVYAETILENKKTNDFYISNKNNLNLEFKVKYFLNIGTIVKKININECLLQIGQNLPLSLVFSISSESSFQFYLAPLLTN</sequence>
<evidence type="ECO:0000313" key="3">
    <source>
        <dbReference type="Proteomes" id="UP000001064"/>
    </source>
</evidence>
<proteinExistence type="predicted"/>
<dbReference type="Pfam" id="PF02747">
    <property type="entry name" value="PCNA_C"/>
    <property type="match status" value="1"/>
</dbReference>
<keyword evidence="3" id="KW-1185">Reference proteome</keyword>
<dbReference type="VEuPathDB" id="AmoebaDB:DICPUDRAFT_86094"/>
<dbReference type="FunCoup" id="F0Z9E8">
    <property type="interactions" value="788"/>
</dbReference>
<dbReference type="InterPro" id="IPR046938">
    <property type="entry name" value="DNA_clamp_sf"/>
</dbReference>
<dbReference type="Proteomes" id="UP000001064">
    <property type="component" value="Unassembled WGS sequence"/>
</dbReference>
<dbReference type="GO" id="GO:0006272">
    <property type="term" value="P:leading strand elongation"/>
    <property type="evidence" value="ECO:0000318"/>
    <property type="project" value="GO_Central"/>
</dbReference>
<reference evidence="3" key="1">
    <citation type="journal article" date="2011" name="Genome Biol.">
        <title>Comparative genomics of the social amoebae Dictyostelium discoideum and Dictyostelium purpureum.</title>
        <authorList>
            <consortium name="US DOE Joint Genome Institute (JGI-PGF)"/>
            <person name="Sucgang R."/>
            <person name="Kuo A."/>
            <person name="Tian X."/>
            <person name="Salerno W."/>
            <person name="Parikh A."/>
            <person name="Feasley C.L."/>
            <person name="Dalin E."/>
            <person name="Tu H."/>
            <person name="Huang E."/>
            <person name="Barry K."/>
            <person name="Lindquist E."/>
            <person name="Shapiro H."/>
            <person name="Bruce D."/>
            <person name="Schmutz J."/>
            <person name="Salamov A."/>
            <person name="Fey P."/>
            <person name="Gaudet P."/>
            <person name="Anjard C."/>
            <person name="Babu M.M."/>
            <person name="Basu S."/>
            <person name="Bushmanova Y."/>
            <person name="van der Wel H."/>
            <person name="Katoh-Kurasawa M."/>
            <person name="Dinh C."/>
            <person name="Coutinho P.M."/>
            <person name="Saito T."/>
            <person name="Elias M."/>
            <person name="Schaap P."/>
            <person name="Kay R.R."/>
            <person name="Henrissat B."/>
            <person name="Eichinger L."/>
            <person name="Rivero F."/>
            <person name="Putnam N.H."/>
            <person name="West C.M."/>
            <person name="Loomis W.F."/>
            <person name="Chisholm R.L."/>
            <person name="Shaulsky G."/>
            <person name="Strassmann J.E."/>
            <person name="Queller D.C."/>
            <person name="Kuspa A."/>
            <person name="Grigoriev I.V."/>
        </authorList>
    </citation>
    <scope>NUCLEOTIDE SEQUENCE [LARGE SCALE GENOMIC DNA]</scope>
    <source>
        <strain evidence="3">QSDP1</strain>
    </source>
</reference>
<dbReference type="OMA" id="INIKECF"/>
<dbReference type="EMBL" id="GL870957">
    <property type="protein sequence ID" value="EGC39485.1"/>
    <property type="molecule type" value="Genomic_DNA"/>
</dbReference>
<dbReference type="InterPro" id="IPR022649">
    <property type="entry name" value="Pr_cel_nuc_antig_C"/>
</dbReference>
<accession>F0Z9E8</accession>
<dbReference type="GeneID" id="10509948"/>
<feature type="domain" description="Proliferating cell nuclear antigen PCNA C-terminal" evidence="1">
    <location>
        <begin position="42"/>
        <end position="163"/>
    </location>
</feature>
<dbReference type="STRING" id="5786.F0Z9E8"/>
<evidence type="ECO:0000259" key="1">
    <source>
        <dbReference type="Pfam" id="PF02747"/>
    </source>
</evidence>
<dbReference type="KEGG" id="dpp:DICPUDRAFT_86094"/>
<evidence type="ECO:0000313" key="2">
    <source>
        <dbReference type="EMBL" id="EGC39485.1"/>
    </source>
</evidence>
<gene>
    <name evidence="2" type="ORF">DICPUDRAFT_86094</name>
</gene>
<dbReference type="Gene3D" id="3.70.10.10">
    <property type="match status" value="1"/>
</dbReference>
<dbReference type="AlphaFoldDB" id="F0Z9E8"/>
<dbReference type="GO" id="GO:0006298">
    <property type="term" value="P:mismatch repair"/>
    <property type="evidence" value="ECO:0000318"/>
    <property type="project" value="GO_Central"/>
</dbReference>
<organism evidence="2 3">
    <name type="scientific">Dictyostelium purpureum</name>
    <name type="common">Slime mold</name>
    <dbReference type="NCBI Taxonomy" id="5786"/>
    <lineage>
        <taxon>Eukaryota</taxon>
        <taxon>Amoebozoa</taxon>
        <taxon>Evosea</taxon>
        <taxon>Eumycetozoa</taxon>
        <taxon>Dictyostelia</taxon>
        <taxon>Dictyosteliales</taxon>
        <taxon>Dictyosteliaceae</taxon>
        <taxon>Dictyostelium</taxon>
    </lineage>
</organism>
<protein>
    <recommendedName>
        <fullName evidence="1">Proliferating cell nuclear antigen PCNA C-terminal domain-containing protein</fullName>
    </recommendedName>
</protein>
<dbReference type="eggNOG" id="ENOG502RHJK">
    <property type="taxonomic scope" value="Eukaryota"/>
</dbReference>
<dbReference type="GO" id="GO:0006275">
    <property type="term" value="P:regulation of DNA replication"/>
    <property type="evidence" value="ECO:0007669"/>
    <property type="project" value="InterPro"/>
</dbReference>
<name>F0Z9E8_DICPU</name>
<dbReference type="RefSeq" id="XP_003284043.1">
    <property type="nucleotide sequence ID" value="XM_003283995.1"/>
</dbReference>
<dbReference type="OrthoDB" id="10448180at2759"/>
<dbReference type="GO" id="GO:0003677">
    <property type="term" value="F:DNA binding"/>
    <property type="evidence" value="ECO:0007669"/>
    <property type="project" value="InterPro"/>
</dbReference>
<dbReference type="SUPFAM" id="SSF55979">
    <property type="entry name" value="DNA clamp"/>
    <property type="match status" value="1"/>
</dbReference>
<dbReference type="GO" id="GO:0043626">
    <property type="term" value="C:PCNA complex"/>
    <property type="evidence" value="ECO:0000318"/>
    <property type="project" value="GO_Central"/>
</dbReference>
<dbReference type="InParanoid" id="F0Z9E8"/>
<dbReference type="GO" id="GO:0019985">
    <property type="term" value="P:translesion synthesis"/>
    <property type="evidence" value="ECO:0000318"/>
    <property type="project" value="GO_Central"/>
</dbReference>